<protein>
    <submittedName>
        <fullName evidence="1">Uncharacterized protein</fullName>
    </submittedName>
</protein>
<accession>A0ABX6TKW8</accession>
<dbReference type="EMBL" id="CP061171">
    <property type="protein sequence ID" value="QNR83850.1"/>
    <property type="molecule type" value="Genomic_DNA"/>
</dbReference>
<name>A0ABX6TKW8_9SPHI</name>
<evidence type="ECO:0000313" key="1">
    <source>
        <dbReference type="EMBL" id="QNR83850.1"/>
    </source>
</evidence>
<sequence>MIIISMISDHIEKKKNDKLYLEYLLEIDGHKLFCYNNRRDCQEFIEKYIIPTLPSEVKLIFLDGRSPKSDYSQRFASTVLYKIENQVGFPYLLKVQNGIVLEKSVNNELYNSLNQGHDIQVLFNVMNKFYQEEHDTQIP</sequence>
<dbReference type="RefSeq" id="WP_167297313.1">
    <property type="nucleotide sequence ID" value="NZ_CP061171.1"/>
</dbReference>
<reference evidence="1 2" key="1">
    <citation type="submission" date="2020-09" db="EMBL/GenBank/DDBJ databases">
        <title>Pedobacter sp. SW-16 isolated from soil near Yeocheon.</title>
        <authorList>
            <person name="Im H.S."/>
            <person name="Joung Y."/>
            <person name="Lee S.-S."/>
        </authorList>
    </citation>
    <scope>NUCLEOTIDE SEQUENCE [LARGE SCALE GENOMIC DNA]</scope>
    <source>
        <strain evidence="1 2">SW-16</strain>
    </source>
</reference>
<proteinExistence type="predicted"/>
<organism evidence="1 2">
    <name type="scientific">Pedobacter riviphilus</name>
    <dbReference type="NCBI Taxonomy" id="2766984"/>
    <lineage>
        <taxon>Bacteria</taxon>
        <taxon>Pseudomonadati</taxon>
        <taxon>Bacteroidota</taxon>
        <taxon>Sphingobacteriia</taxon>
        <taxon>Sphingobacteriales</taxon>
        <taxon>Sphingobacteriaceae</taxon>
        <taxon>Pedobacter</taxon>
    </lineage>
</organism>
<evidence type="ECO:0000313" key="2">
    <source>
        <dbReference type="Proteomes" id="UP000516439"/>
    </source>
</evidence>
<gene>
    <name evidence="1" type="ORF">H9N25_18195</name>
</gene>
<dbReference type="Proteomes" id="UP000516439">
    <property type="component" value="Chromosome"/>
</dbReference>
<keyword evidence="2" id="KW-1185">Reference proteome</keyword>